<dbReference type="GO" id="GO:0009062">
    <property type="term" value="P:fatty acid catabolic process"/>
    <property type="evidence" value="ECO:0007669"/>
    <property type="project" value="TreeGrafter"/>
</dbReference>
<dbReference type="SUPFAM" id="SSF54637">
    <property type="entry name" value="Thioesterase/thiol ester dehydrase-isomerase"/>
    <property type="match status" value="1"/>
</dbReference>
<feature type="domain" description="HotDog ACOT-type" evidence="4">
    <location>
        <begin position="1"/>
        <end position="108"/>
    </location>
</feature>
<evidence type="ECO:0000313" key="6">
    <source>
        <dbReference type="Proteomes" id="UP000602745"/>
    </source>
</evidence>
<proteinExistence type="inferred from homology"/>
<reference evidence="5" key="2">
    <citation type="submission" date="2020-09" db="EMBL/GenBank/DDBJ databases">
        <authorList>
            <person name="Sun Q."/>
            <person name="Sedlacek I."/>
        </authorList>
    </citation>
    <scope>NUCLEOTIDE SEQUENCE</scope>
    <source>
        <strain evidence="5">CCM 7684</strain>
    </source>
</reference>
<comment type="caution">
    <text evidence="5">The sequence shown here is derived from an EMBL/GenBank/DDBJ whole genome shotgun (WGS) entry which is preliminary data.</text>
</comment>
<accession>A0A8J2YNZ9</accession>
<protein>
    <submittedName>
        <fullName evidence="5">Acyl-CoA thioesterase</fullName>
    </submittedName>
</protein>
<organism evidence="5 6">
    <name type="scientific">Agaricicola taiwanensis</name>
    <dbReference type="NCBI Taxonomy" id="591372"/>
    <lineage>
        <taxon>Bacteria</taxon>
        <taxon>Pseudomonadati</taxon>
        <taxon>Pseudomonadota</taxon>
        <taxon>Alphaproteobacteria</taxon>
        <taxon>Rhodobacterales</taxon>
        <taxon>Paracoccaceae</taxon>
        <taxon>Agaricicola</taxon>
    </lineage>
</organism>
<dbReference type="PROSITE" id="PS51770">
    <property type="entry name" value="HOTDOG_ACOT"/>
    <property type="match status" value="1"/>
</dbReference>
<keyword evidence="6" id="KW-1185">Reference proteome</keyword>
<name>A0A8J2YNZ9_9RHOB</name>
<reference evidence="5" key="1">
    <citation type="journal article" date="2014" name="Int. J. Syst. Evol. Microbiol.">
        <title>Complete genome sequence of Corynebacterium casei LMG S-19264T (=DSM 44701T), isolated from a smear-ripened cheese.</title>
        <authorList>
            <consortium name="US DOE Joint Genome Institute (JGI-PGF)"/>
            <person name="Walter F."/>
            <person name="Albersmeier A."/>
            <person name="Kalinowski J."/>
            <person name="Ruckert C."/>
        </authorList>
    </citation>
    <scope>NUCLEOTIDE SEQUENCE</scope>
    <source>
        <strain evidence="5">CCM 7684</strain>
    </source>
</reference>
<dbReference type="InterPro" id="IPR006683">
    <property type="entry name" value="Thioestr_dom"/>
</dbReference>
<dbReference type="PANTHER" id="PTHR11049">
    <property type="entry name" value="ACYL COENZYME A THIOESTER HYDROLASE"/>
    <property type="match status" value="1"/>
</dbReference>
<dbReference type="CDD" id="cd03442">
    <property type="entry name" value="BFIT_BACH"/>
    <property type="match status" value="1"/>
</dbReference>
<dbReference type="PANTHER" id="PTHR11049:SF5">
    <property type="entry name" value="ACYL-COA THIOESTER HYDROLASE YCIA"/>
    <property type="match status" value="1"/>
</dbReference>
<sequence>MVRTIAMPADTNPAGDIFGGWLMAHMDLAAGNVATRHARGRAATVAVEAMSFLSPVLVGDEVSFYGDVVSSGRTSMRIHIEAWRRAREGDDMVKVTEATFTFVAIDDDRRPRPLPQTAQ</sequence>
<gene>
    <name evidence="5" type="ORF">GCM10007276_35470</name>
</gene>
<dbReference type="GO" id="GO:0006637">
    <property type="term" value="P:acyl-CoA metabolic process"/>
    <property type="evidence" value="ECO:0007669"/>
    <property type="project" value="TreeGrafter"/>
</dbReference>
<dbReference type="Gene3D" id="3.10.129.10">
    <property type="entry name" value="Hotdog Thioesterase"/>
    <property type="match status" value="1"/>
</dbReference>
<keyword evidence="2 3" id="KW-0378">Hydrolase</keyword>
<dbReference type="Pfam" id="PF03061">
    <property type="entry name" value="4HBT"/>
    <property type="match status" value="1"/>
</dbReference>
<comment type="similarity">
    <text evidence="1">Belongs to the acyl coenzyme A hydrolase family.</text>
</comment>
<dbReference type="AlphaFoldDB" id="A0A8J2YNZ9"/>
<dbReference type="Proteomes" id="UP000602745">
    <property type="component" value="Unassembled WGS sequence"/>
</dbReference>
<dbReference type="InterPro" id="IPR029069">
    <property type="entry name" value="HotDog_dom_sf"/>
</dbReference>
<dbReference type="EMBL" id="BMCP01000010">
    <property type="protein sequence ID" value="GGE55352.1"/>
    <property type="molecule type" value="Genomic_DNA"/>
</dbReference>
<evidence type="ECO:0000313" key="5">
    <source>
        <dbReference type="EMBL" id="GGE55352.1"/>
    </source>
</evidence>
<dbReference type="InterPro" id="IPR040170">
    <property type="entry name" value="Cytosol_ACT"/>
</dbReference>
<dbReference type="GO" id="GO:0052816">
    <property type="term" value="F:long-chain fatty acyl-CoA hydrolase activity"/>
    <property type="evidence" value="ECO:0007669"/>
    <property type="project" value="TreeGrafter"/>
</dbReference>
<evidence type="ECO:0000256" key="1">
    <source>
        <dbReference type="ARBA" id="ARBA00010458"/>
    </source>
</evidence>
<dbReference type="GO" id="GO:0005829">
    <property type="term" value="C:cytosol"/>
    <property type="evidence" value="ECO:0007669"/>
    <property type="project" value="TreeGrafter"/>
</dbReference>
<evidence type="ECO:0000256" key="2">
    <source>
        <dbReference type="ARBA" id="ARBA00022801"/>
    </source>
</evidence>
<dbReference type="InterPro" id="IPR033120">
    <property type="entry name" value="HOTDOG_ACOT"/>
</dbReference>
<evidence type="ECO:0000259" key="4">
    <source>
        <dbReference type="PROSITE" id="PS51770"/>
    </source>
</evidence>
<evidence type="ECO:0000256" key="3">
    <source>
        <dbReference type="PROSITE-ProRule" id="PRU01106"/>
    </source>
</evidence>